<keyword evidence="3 5" id="KW-1133">Transmembrane helix</keyword>
<keyword evidence="4 5" id="KW-0472">Membrane</keyword>
<dbReference type="RefSeq" id="WP_188418825.1">
    <property type="nucleotide sequence ID" value="NZ_BMDO01000016.1"/>
</dbReference>
<evidence type="ECO:0000259" key="6">
    <source>
        <dbReference type="Pfam" id="PF06271"/>
    </source>
</evidence>
<dbReference type="PANTHER" id="PTHR38480">
    <property type="entry name" value="SLR0254 PROTEIN"/>
    <property type="match status" value="1"/>
</dbReference>
<protein>
    <submittedName>
        <fullName evidence="7">RDD family protein</fullName>
    </submittedName>
</protein>
<dbReference type="AlphaFoldDB" id="A0A917N328"/>
<feature type="transmembrane region" description="Helical" evidence="5">
    <location>
        <begin position="115"/>
        <end position="136"/>
    </location>
</feature>
<name>A0A917N328_9SPHI</name>
<sequence length="248" mass="27691">MKTVRITTSQNIDIDYEVAGIGERVSARLIDYAIFYAVFLICMILFAGVTGGGSGAFNSSSYLILMAVWLGLCVFYDFICEIFFDGQSIGKRSIKIKVISLNGARPTTGQYLLRWAFRIIDFGVTFGSGALLTVALSNNKQRVGDMVAGTTLVKTQPKNKLGDLVFNAPGSNYEPVYAEVANLTDQDVVLIHDVIRNFKRTRNNVLVYRLALKIKDFLKITSEREVNEFQFLEIVLNDYNQLTGQHSL</sequence>
<reference evidence="7" key="2">
    <citation type="submission" date="2020-09" db="EMBL/GenBank/DDBJ databases">
        <authorList>
            <person name="Sun Q."/>
            <person name="Sedlacek I."/>
        </authorList>
    </citation>
    <scope>NUCLEOTIDE SEQUENCE</scope>
    <source>
        <strain evidence="7">CCM 8711</strain>
    </source>
</reference>
<evidence type="ECO:0000313" key="8">
    <source>
        <dbReference type="Proteomes" id="UP000662074"/>
    </source>
</evidence>
<comment type="caution">
    <text evidence="7">The sequence shown here is derived from an EMBL/GenBank/DDBJ whole genome shotgun (WGS) entry which is preliminary data.</text>
</comment>
<dbReference type="Proteomes" id="UP000662074">
    <property type="component" value="Unassembled WGS sequence"/>
</dbReference>
<dbReference type="PANTHER" id="PTHR38480:SF1">
    <property type="entry name" value="SLR0254 PROTEIN"/>
    <property type="match status" value="1"/>
</dbReference>
<evidence type="ECO:0000256" key="1">
    <source>
        <dbReference type="ARBA" id="ARBA00004141"/>
    </source>
</evidence>
<evidence type="ECO:0000256" key="2">
    <source>
        <dbReference type="ARBA" id="ARBA00022692"/>
    </source>
</evidence>
<proteinExistence type="predicted"/>
<keyword evidence="2 5" id="KW-0812">Transmembrane</keyword>
<evidence type="ECO:0000256" key="3">
    <source>
        <dbReference type="ARBA" id="ARBA00022989"/>
    </source>
</evidence>
<dbReference type="GO" id="GO:0016020">
    <property type="term" value="C:membrane"/>
    <property type="evidence" value="ECO:0007669"/>
    <property type="project" value="UniProtKB-SubCell"/>
</dbReference>
<feature type="transmembrane region" description="Helical" evidence="5">
    <location>
        <begin position="29"/>
        <end position="50"/>
    </location>
</feature>
<evidence type="ECO:0000313" key="7">
    <source>
        <dbReference type="EMBL" id="GGI52715.1"/>
    </source>
</evidence>
<accession>A0A917N328</accession>
<dbReference type="EMBL" id="BMDO01000016">
    <property type="protein sequence ID" value="GGI52715.1"/>
    <property type="molecule type" value="Genomic_DNA"/>
</dbReference>
<keyword evidence="8" id="KW-1185">Reference proteome</keyword>
<dbReference type="Pfam" id="PF06271">
    <property type="entry name" value="RDD"/>
    <property type="match status" value="1"/>
</dbReference>
<organism evidence="7 8">
    <name type="scientific">Mucilaginibacter galii</name>
    <dbReference type="NCBI Taxonomy" id="2005073"/>
    <lineage>
        <taxon>Bacteria</taxon>
        <taxon>Pseudomonadati</taxon>
        <taxon>Bacteroidota</taxon>
        <taxon>Sphingobacteriia</taxon>
        <taxon>Sphingobacteriales</taxon>
        <taxon>Sphingobacteriaceae</taxon>
        <taxon>Mucilaginibacter</taxon>
    </lineage>
</organism>
<feature type="transmembrane region" description="Helical" evidence="5">
    <location>
        <begin position="62"/>
        <end position="84"/>
    </location>
</feature>
<reference evidence="7" key="1">
    <citation type="journal article" date="2014" name="Int. J. Syst. Evol. Microbiol.">
        <title>Complete genome sequence of Corynebacterium casei LMG S-19264T (=DSM 44701T), isolated from a smear-ripened cheese.</title>
        <authorList>
            <consortium name="US DOE Joint Genome Institute (JGI-PGF)"/>
            <person name="Walter F."/>
            <person name="Albersmeier A."/>
            <person name="Kalinowski J."/>
            <person name="Ruckert C."/>
        </authorList>
    </citation>
    <scope>NUCLEOTIDE SEQUENCE</scope>
    <source>
        <strain evidence="7">CCM 8711</strain>
    </source>
</reference>
<dbReference type="InterPro" id="IPR010432">
    <property type="entry name" value="RDD"/>
</dbReference>
<comment type="subcellular location">
    <subcellularLocation>
        <location evidence="1">Membrane</location>
        <topology evidence="1">Multi-pass membrane protein</topology>
    </subcellularLocation>
</comment>
<gene>
    <name evidence="7" type="ORF">GCM10011425_39270</name>
</gene>
<evidence type="ECO:0000256" key="4">
    <source>
        <dbReference type="ARBA" id="ARBA00023136"/>
    </source>
</evidence>
<evidence type="ECO:0000256" key="5">
    <source>
        <dbReference type="SAM" id="Phobius"/>
    </source>
</evidence>
<feature type="domain" description="RDD" evidence="6">
    <location>
        <begin position="18"/>
        <end position="149"/>
    </location>
</feature>